<evidence type="ECO:0000313" key="3">
    <source>
        <dbReference type="Proteomes" id="UP000198797"/>
    </source>
</evidence>
<feature type="region of interest" description="Disordered" evidence="1">
    <location>
        <begin position="18"/>
        <end position="63"/>
    </location>
</feature>
<protein>
    <submittedName>
        <fullName evidence="2">Uncharacterized protein</fullName>
    </submittedName>
</protein>
<dbReference type="EMBL" id="FMCU01000033">
    <property type="protein sequence ID" value="SCF49262.1"/>
    <property type="molecule type" value="Genomic_DNA"/>
</dbReference>
<organism evidence="2 3">
    <name type="scientific">Micromonospora matsumotoense</name>
    <dbReference type="NCBI Taxonomy" id="121616"/>
    <lineage>
        <taxon>Bacteria</taxon>
        <taxon>Bacillati</taxon>
        <taxon>Actinomycetota</taxon>
        <taxon>Actinomycetes</taxon>
        <taxon>Micromonosporales</taxon>
        <taxon>Micromonosporaceae</taxon>
        <taxon>Micromonospora</taxon>
    </lineage>
</organism>
<dbReference type="Proteomes" id="UP000198797">
    <property type="component" value="Unassembled WGS sequence"/>
</dbReference>
<proteinExistence type="predicted"/>
<dbReference type="RefSeq" id="WP_091254209.1">
    <property type="nucleotide sequence ID" value="NZ_FMCU01000033.1"/>
</dbReference>
<dbReference type="AlphaFoldDB" id="A0A1C5AVL2"/>
<reference evidence="3" key="1">
    <citation type="submission" date="2016-06" db="EMBL/GenBank/DDBJ databases">
        <authorList>
            <person name="Varghese N."/>
            <person name="Submissions Spin"/>
        </authorList>
    </citation>
    <scope>NUCLEOTIDE SEQUENCE [LARGE SCALE GENOMIC DNA]</scope>
    <source>
        <strain evidence="3">DSM 44100</strain>
    </source>
</reference>
<evidence type="ECO:0000313" key="2">
    <source>
        <dbReference type="EMBL" id="SCF49262.1"/>
    </source>
</evidence>
<accession>A0A1C5AVL2</accession>
<gene>
    <name evidence="2" type="ORF">GA0070216_13329</name>
</gene>
<name>A0A1C5AVL2_9ACTN</name>
<sequence>MSSAVRAIDGPFLQIRDTDASWRSRPGAGRRDDPHLARHSAAAVTGGAAPGTRGGPTAQYVVP</sequence>
<evidence type="ECO:0000256" key="1">
    <source>
        <dbReference type="SAM" id="MobiDB-lite"/>
    </source>
</evidence>
<keyword evidence="3" id="KW-1185">Reference proteome</keyword>